<dbReference type="Proteomes" id="UP000585638">
    <property type="component" value="Unassembled WGS sequence"/>
</dbReference>
<accession>A0A7W9KQG5</accession>
<keyword evidence="3" id="KW-1185">Reference proteome</keyword>
<evidence type="ECO:0000256" key="1">
    <source>
        <dbReference type="SAM" id="MobiDB-lite"/>
    </source>
</evidence>
<sequence>MSFDKPWNDVADQLRPARPDLDEPDLDVAGEEPSDDPSSTPEADPADVADQRRVVPLPDDQPWP</sequence>
<reference evidence="2 3" key="1">
    <citation type="submission" date="2020-08" db="EMBL/GenBank/DDBJ databases">
        <title>Sequencing the genomes of 1000 actinobacteria strains.</title>
        <authorList>
            <person name="Klenk H.-P."/>
        </authorList>
    </citation>
    <scope>NUCLEOTIDE SEQUENCE [LARGE SCALE GENOMIC DNA]</scope>
    <source>
        <strain evidence="2 3">DSM 43851</strain>
    </source>
</reference>
<name>A0A7W9KQG5_9PSEU</name>
<feature type="compositionally biased region" description="Acidic residues" evidence="1">
    <location>
        <begin position="22"/>
        <end position="35"/>
    </location>
</feature>
<protein>
    <submittedName>
        <fullName evidence="2">Uncharacterized protein</fullName>
    </submittedName>
</protein>
<dbReference type="EMBL" id="JACHIR010000002">
    <property type="protein sequence ID" value="MBB5896865.1"/>
    <property type="molecule type" value="Genomic_DNA"/>
</dbReference>
<evidence type="ECO:0000313" key="3">
    <source>
        <dbReference type="Proteomes" id="UP000585638"/>
    </source>
</evidence>
<evidence type="ECO:0000313" key="2">
    <source>
        <dbReference type="EMBL" id="MBB5896865.1"/>
    </source>
</evidence>
<dbReference type="AlphaFoldDB" id="A0A7W9KQG5"/>
<feature type="region of interest" description="Disordered" evidence="1">
    <location>
        <begin position="1"/>
        <end position="64"/>
    </location>
</feature>
<dbReference type="RefSeq" id="WP_184869356.1">
    <property type="nucleotide sequence ID" value="NZ_JACHIR010000002.1"/>
</dbReference>
<comment type="caution">
    <text evidence="2">The sequence shown here is derived from an EMBL/GenBank/DDBJ whole genome shotgun (WGS) entry which is preliminary data.</text>
</comment>
<proteinExistence type="predicted"/>
<organism evidence="2 3">
    <name type="scientific">Kutzneria kofuensis</name>
    <dbReference type="NCBI Taxonomy" id="103725"/>
    <lineage>
        <taxon>Bacteria</taxon>
        <taxon>Bacillati</taxon>
        <taxon>Actinomycetota</taxon>
        <taxon>Actinomycetes</taxon>
        <taxon>Pseudonocardiales</taxon>
        <taxon>Pseudonocardiaceae</taxon>
        <taxon>Kutzneria</taxon>
    </lineage>
</organism>
<gene>
    <name evidence="2" type="ORF">BJ998_008124</name>
</gene>